<comment type="similarity">
    <text evidence="1">Belongs to the Gfa family.</text>
</comment>
<dbReference type="OrthoDB" id="6329284at2759"/>
<dbReference type="EMBL" id="ML991771">
    <property type="protein sequence ID" value="KAF2239849.1"/>
    <property type="molecule type" value="Genomic_DNA"/>
</dbReference>
<accession>A0A6A6HPR2</accession>
<keyword evidence="2" id="KW-0479">Metal-binding</keyword>
<dbReference type="GO" id="GO:0046872">
    <property type="term" value="F:metal ion binding"/>
    <property type="evidence" value="ECO:0007669"/>
    <property type="project" value="UniProtKB-KW"/>
</dbReference>
<dbReference type="AlphaFoldDB" id="A0A6A6HPR2"/>
<reference evidence="5" key="1">
    <citation type="journal article" date="2020" name="Stud. Mycol.">
        <title>101 Dothideomycetes genomes: a test case for predicting lifestyles and emergence of pathogens.</title>
        <authorList>
            <person name="Haridas S."/>
            <person name="Albert R."/>
            <person name="Binder M."/>
            <person name="Bloem J."/>
            <person name="Labutti K."/>
            <person name="Salamov A."/>
            <person name="Andreopoulos B."/>
            <person name="Baker S."/>
            <person name="Barry K."/>
            <person name="Bills G."/>
            <person name="Bluhm B."/>
            <person name="Cannon C."/>
            <person name="Castanera R."/>
            <person name="Culley D."/>
            <person name="Daum C."/>
            <person name="Ezra D."/>
            <person name="Gonzalez J."/>
            <person name="Henrissat B."/>
            <person name="Kuo A."/>
            <person name="Liang C."/>
            <person name="Lipzen A."/>
            <person name="Lutzoni F."/>
            <person name="Magnuson J."/>
            <person name="Mondo S."/>
            <person name="Nolan M."/>
            <person name="Ohm R."/>
            <person name="Pangilinan J."/>
            <person name="Park H.-J."/>
            <person name="Ramirez L."/>
            <person name="Alfaro M."/>
            <person name="Sun H."/>
            <person name="Tritt A."/>
            <person name="Yoshinaga Y."/>
            <person name="Zwiers L.-H."/>
            <person name="Turgeon B."/>
            <person name="Goodwin S."/>
            <person name="Spatafora J."/>
            <person name="Crous P."/>
            <person name="Grigoriev I."/>
        </authorList>
    </citation>
    <scope>NUCLEOTIDE SEQUENCE</scope>
    <source>
        <strain evidence="5">Tuck. ex Michener</strain>
    </source>
</reference>
<dbReference type="GO" id="GO:0016846">
    <property type="term" value="F:carbon-sulfur lyase activity"/>
    <property type="evidence" value="ECO:0007669"/>
    <property type="project" value="InterPro"/>
</dbReference>
<evidence type="ECO:0000313" key="5">
    <source>
        <dbReference type="EMBL" id="KAF2239849.1"/>
    </source>
</evidence>
<evidence type="ECO:0000256" key="1">
    <source>
        <dbReference type="ARBA" id="ARBA00005495"/>
    </source>
</evidence>
<proteinExistence type="inferred from homology"/>
<dbReference type="InterPro" id="IPR006913">
    <property type="entry name" value="CENP-V/GFA"/>
</dbReference>
<evidence type="ECO:0000256" key="2">
    <source>
        <dbReference type="ARBA" id="ARBA00022723"/>
    </source>
</evidence>
<keyword evidence="3" id="KW-0862">Zinc</keyword>
<dbReference type="SUPFAM" id="SSF51316">
    <property type="entry name" value="Mss4-like"/>
    <property type="match status" value="1"/>
</dbReference>
<dbReference type="Proteomes" id="UP000800092">
    <property type="component" value="Unassembled WGS sequence"/>
</dbReference>
<evidence type="ECO:0000313" key="6">
    <source>
        <dbReference type="Proteomes" id="UP000800092"/>
    </source>
</evidence>
<evidence type="ECO:0000259" key="4">
    <source>
        <dbReference type="Pfam" id="PF04828"/>
    </source>
</evidence>
<feature type="domain" description="CENP-V/GFA" evidence="4">
    <location>
        <begin position="2"/>
        <end position="73"/>
    </location>
</feature>
<name>A0A6A6HPR2_VIRVR</name>
<gene>
    <name evidence="5" type="ORF">EV356DRAFT_495652</name>
</gene>
<dbReference type="InterPro" id="IPR011057">
    <property type="entry name" value="Mss4-like_sf"/>
</dbReference>
<protein>
    <recommendedName>
        <fullName evidence="4">CENP-V/GFA domain-containing protein</fullName>
    </recommendedName>
</protein>
<dbReference type="Pfam" id="PF04828">
    <property type="entry name" value="GFA"/>
    <property type="match status" value="1"/>
</dbReference>
<evidence type="ECO:0000256" key="3">
    <source>
        <dbReference type="ARBA" id="ARBA00022833"/>
    </source>
</evidence>
<organism evidence="5 6">
    <name type="scientific">Viridothelium virens</name>
    <name type="common">Speckled blister lichen</name>
    <name type="synonym">Trypethelium virens</name>
    <dbReference type="NCBI Taxonomy" id="1048519"/>
    <lineage>
        <taxon>Eukaryota</taxon>
        <taxon>Fungi</taxon>
        <taxon>Dikarya</taxon>
        <taxon>Ascomycota</taxon>
        <taxon>Pezizomycotina</taxon>
        <taxon>Dothideomycetes</taxon>
        <taxon>Dothideomycetes incertae sedis</taxon>
        <taxon>Trypetheliales</taxon>
        <taxon>Trypetheliaceae</taxon>
        <taxon>Viridothelium</taxon>
    </lineage>
</organism>
<dbReference type="Gene3D" id="3.90.1590.10">
    <property type="entry name" value="glutathione-dependent formaldehyde- activating enzyme (gfa)"/>
    <property type="match status" value="1"/>
</dbReference>
<keyword evidence="6" id="KW-1185">Reference proteome</keyword>
<sequence length="139" mass="15076">MCRKSSGSLVSWLWTVRTSEIEPPLAASSSYKAYDSSSNVSRSFCSSCGCSLTFNYKDKPEETDIYLGTLDEECLIGGKVPGSEQTTEHGVKFERHGGIGGDWVGRGHQIYLENAVPGLTDRIPGSKFLKGSKDGQGFL</sequence>